<feature type="transmembrane region" description="Helical" evidence="6">
    <location>
        <begin position="618"/>
        <end position="644"/>
    </location>
</feature>
<evidence type="ECO:0000259" key="7">
    <source>
        <dbReference type="Pfam" id="PF00482"/>
    </source>
</evidence>
<dbReference type="RefSeq" id="WP_058573240.1">
    <property type="nucleotide sequence ID" value="NZ_LOPV01000501.1"/>
</dbReference>
<proteinExistence type="predicted"/>
<evidence type="ECO:0000256" key="4">
    <source>
        <dbReference type="ARBA" id="ARBA00022989"/>
    </source>
</evidence>
<dbReference type="Proteomes" id="UP000053157">
    <property type="component" value="Unassembled WGS sequence"/>
</dbReference>
<dbReference type="GO" id="GO:0005886">
    <property type="term" value="C:plasma membrane"/>
    <property type="evidence" value="ECO:0007669"/>
    <property type="project" value="UniProtKB-SubCell"/>
</dbReference>
<feature type="transmembrane region" description="Helical" evidence="6">
    <location>
        <begin position="7"/>
        <end position="25"/>
    </location>
</feature>
<evidence type="ECO:0000256" key="3">
    <source>
        <dbReference type="ARBA" id="ARBA00022692"/>
    </source>
</evidence>
<evidence type="ECO:0000313" key="9">
    <source>
        <dbReference type="Proteomes" id="UP000053157"/>
    </source>
</evidence>
<keyword evidence="4 6" id="KW-1133">Transmembrane helix</keyword>
<evidence type="ECO:0000256" key="6">
    <source>
        <dbReference type="SAM" id="Phobius"/>
    </source>
</evidence>
<protein>
    <submittedName>
        <fullName evidence="8">Secretion system protein</fullName>
    </submittedName>
</protein>
<evidence type="ECO:0000256" key="2">
    <source>
        <dbReference type="ARBA" id="ARBA00022475"/>
    </source>
</evidence>
<reference evidence="8 9" key="1">
    <citation type="submission" date="2015-12" db="EMBL/GenBank/DDBJ databases">
        <title>Haloferax profundi sp. nov. isolated from the Discovery deep brine-seawater interface in the Red Sea.</title>
        <authorList>
            <person name="Zhang G."/>
            <person name="Stingl U."/>
            <person name="Rashid M."/>
        </authorList>
    </citation>
    <scope>NUCLEOTIDE SEQUENCE [LARGE SCALE GENOMIC DNA]</scope>
    <source>
        <strain evidence="8 9">SB29</strain>
    </source>
</reference>
<keyword evidence="2" id="KW-1003">Cell membrane</keyword>
<name>A0A0W1RUC0_9EURY</name>
<dbReference type="Pfam" id="PF00482">
    <property type="entry name" value="T2SSF"/>
    <property type="match status" value="2"/>
</dbReference>
<dbReference type="AlphaFoldDB" id="A0A0W1RUC0"/>
<dbReference type="OrthoDB" id="12374at2157"/>
<keyword evidence="9" id="KW-1185">Reference proteome</keyword>
<comment type="caution">
    <text evidence="8">The sequence shown here is derived from an EMBL/GenBank/DDBJ whole genome shotgun (WGS) entry which is preliminary data.</text>
</comment>
<dbReference type="InterPro" id="IPR018076">
    <property type="entry name" value="T2SS_GspF_dom"/>
</dbReference>
<feature type="transmembrane region" description="Helical" evidence="6">
    <location>
        <begin position="320"/>
        <end position="341"/>
    </location>
</feature>
<dbReference type="InterPro" id="IPR042094">
    <property type="entry name" value="T2SS_GspF_sf"/>
</dbReference>
<evidence type="ECO:0000256" key="1">
    <source>
        <dbReference type="ARBA" id="ARBA00004651"/>
    </source>
</evidence>
<keyword evidence="3 6" id="KW-0812">Transmembrane</keyword>
<feature type="transmembrane region" description="Helical" evidence="6">
    <location>
        <begin position="416"/>
        <end position="437"/>
    </location>
</feature>
<dbReference type="PANTHER" id="PTHR35402">
    <property type="entry name" value="INTEGRAL MEMBRANE PROTEIN-RELATED"/>
    <property type="match status" value="1"/>
</dbReference>
<sequence length="728" mass="78942">MEFGLHYLPLLVAIAITLPVVLSPVSKRADLVVSQVALPVFGFYVANENPRRRAQRQRLRAAHVGVTHRVYASRTLLMAGVFGVAGSIFGVYVAAALLETLAVSSETVQSTLPAALQFLGGLAGIEALSLGQLFVILLFSSATIGTVLAVGVYWVRWYYLVERADTRAAEIEATLPRTVAFTFALSRSGMPFPKVLQTLARNEAVYGEAAREVGVAVRDMDAFGTDVLTALKSMATRTPSPNLEEFAANLASVLGSGRNLSSFLREQYERFQEEQEAQQQQYLELLSTLAEVYVTVLVAGPLFFITVLVVIGLVLADTLFVIRLLGYVAIPLASFGFVVYIDSITRSLRGSIVVDDDVQTAGDSIRAIEGRTESGTRPATDGGEVADRWQANRERLAAYDRLTWLRRWIDRPLDQLGRNPFATLVVTIPLGVLWVALKSSPPDISLERLLSSPPPIPTVALPETSETTKMIFEVVAAVDQHVVEAGIVSLFAIAFVYEARKRRVRAIEQGMPDFLDRLASVNEAGLTIVQSLRRVSSSDLGPLGEEVERTCRDIDWGADAQTALRRMDRRTTSPMVSRSVTLITNAMSASGDIAPVLRIAANEAQDSRRLARERTQEMLTYLIVIYISFFVFLGIVVALTVSFIPAVEQATSQAAVGSGGVAGVTSGTFSGLRDVDTQAYSVLFYHLSVIQGVCSGLIAGQLGEGEVADGIKHAGVLLLITYALFSFI</sequence>
<accession>A0A0W1RUC0</accession>
<feature type="transmembrane region" description="Helical" evidence="6">
    <location>
        <begin position="133"/>
        <end position="155"/>
    </location>
</feature>
<dbReference type="PANTHER" id="PTHR35402:SF1">
    <property type="entry name" value="TYPE II SECRETION SYSTEM PROTEIN GSPF DOMAIN-CONTAINING PROTEIN"/>
    <property type="match status" value="1"/>
</dbReference>
<comment type="subcellular location">
    <subcellularLocation>
        <location evidence="1">Cell membrane</location>
        <topology evidence="1">Multi-pass membrane protein</topology>
    </subcellularLocation>
</comment>
<dbReference type="EMBL" id="LOPV01000501">
    <property type="protein sequence ID" value="KTG17065.1"/>
    <property type="molecule type" value="Genomic_DNA"/>
</dbReference>
<feature type="domain" description="Type II secretion system protein GspF" evidence="7">
    <location>
        <begin position="185"/>
        <end position="307"/>
    </location>
</feature>
<gene>
    <name evidence="8" type="ORF">AUR66_02820</name>
</gene>
<feature type="transmembrane region" description="Helical" evidence="6">
    <location>
        <begin position="292"/>
        <end position="314"/>
    </location>
</feature>
<dbReference type="InterPro" id="IPR056569">
    <property type="entry name" value="ArlJ-like"/>
</dbReference>
<dbReference type="Gene3D" id="1.20.81.30">
    <property type="entry name" value="Type II secretion system (T2SS), domain F"/>
    <property type="match status" value="1"/>
</dbReference>
<feature type="transmembrane region" description="Helical" evidence="6">
    <location>
        <begin position="76"/>
        <end position="98"/>
    </location>
</feature>
<feature type="transmembrane region" description="Helical" evidence="6">
    <location>
        <begin position="480"/>
        <end position="497"/>
    </location>
</feature>
<keyword evidence="5 6" id="KW-0472">Membrane</keyword>
<evidence type="ECO:0000313" key="8">
    <source>
        <dbReference type="EMBL" id="KTG17065.1"/>
    </source>
</evidence>
<evidence type="ECO:0000256" key="5">
    <source>
        <dbReference type="ARBA" id="ARBA00023136"/>
    </source>
</evidence>
<organism evidence="8 9">
    <name type="scientific">Haloferax profundi</name>
    <dbReference type="NCBI Taxonomy" id="1544718"/>
    <lineage>
        <taxon>Archaea</taxon>
        <taxon>Methanobacteriati</taxon>
        <taxon>Methanobacteriota</taxon>
        <taxon>Stenosarchaea group</taxon>
        <taxon>Halobacteria</taxon>
        <taxon>Halobacteriales</taxon>
        <taxon>Haloferacaceae</taxon>
        <taxon>Haloferax</taxon>
    </lineage>
</organism>
<feature type="domain" description="Type II secretion system protein GspF" evidence="7">
    <location>
        <begin position="514"/>
        <end position="639"/>
    </location>
</feature>
<feature type="transmembrane region" description="Helical" evidence="6">
    <location>
        <begin position="31"/>
        <end position="47"/>
    </location>
</feature>